<evidence type="ECO:0000256" key="1">
    <source>
        <dbReference type="ARBA" id="ARBA00022737"/>
    </source>
</evidence>
<feature type="repeat" description="PPR" evidence="2">
    <location>
        <begin position="124"/>
        <end position="158"/>
    </location>
</feature>
<feature type="repeat" description="PPR" evidence="2">
    <location>
        <begin position="498"/>
        <end position="532"/>
    </location>
</feature>
<feature type="repeat" description="PPR" evidence="2">
    <location>
        <begin position="630"/>
        <end position="664"/>
    </location>
</feature>
<dbReference type="NCBIfam" id="TIGR00756">
    <property type="entry name" value="PPR"/>
    <property type="match status" value="5"/>
</dbReference>
<accession>A0ABR2MX00</accession>
<name>A0ABR2MX00_9ASPA</name>
<evidence type="ECO:0000256" key="2">
    <source>
        <dbReference type="PROSITE-ProRule" id="PRU00708"/>
    </source>
</evidence>
<dbReference type="Pfam" id="PF01535">
    <property type="entry name" value="PPR"/>
    <property type="match status" value="4"/>
</dbReference>
<evidence type="ECO:0000313" key="5">
    <source>
        <dbReference type="Proteomes" id="UP001412067"/>
    </source>
</evidence>
<organism evidence="4 5">
    <name type="scientific">Platanthera guangdongensis</name>
    <dbReference type="NCBI Taxonomy" id="2320717"/>
    <lineage>
        <taxon>Eukaryota</taxon>
        <taxon>Viridiplantae</taxon>
        <taxon>Streptophyta</taxon>
        <taxon>Embryophyta</taxon>
        <taxon>Tracheophyta</taxon>
        <taxon>Spermatophyta</taxon>
        <taxon>Magnoliopsida</taxon>
        <taxon>Liliopsida</taxon>
        <taxon>Asparagales</taxon>
        <taxon>Orchidaceae</taxon>
        <taxon>Orchidoideae</taxon>
        <taxon>Orchideae</taxon>
        <taxon>Orchidinae</taxon>
        <taxon>Platanthera</taxon>
    </lineage>
</organism>
<feature type="compositionally biased region" description="Polar residues" evidence="3">
    <location>
        <begin position="802"/>
        <end position="823"/>
    </location>
</feature>
<dbReference type="InterPro" id="IPR011990">
    <property type="entry name" value="TPR-like_helical_dom_sf"/>
</dbReference>
<dbReference type="Gene3D" id="1.25.40.10">
    <property type="entry name" value="Tetratricopeptide repeat domain"/>
    <property type="match status" value="6"/>
</dbReference>
<reference evidence="4 5" key="1">
    <citation type="journal article" date="2022" name="Nat. Plants">
        <title>Genomes of leafy and leafless Platanthera orchids illuminate the evolution of mycoheterotrophy.</title>
        <authorList>
            <person name="Li M.H."/>
            <person name="Liu K.W."/>
            <person name="Li Z."/>
            <person name="Lu H.C."/>
            <person name="Ye Q.L."/>
            <person name="Zhang D."/>
            <person name="Wang J.Y."/>
            <person name="Li Y.F."/>
            <person name="Zhong Z.M."/>
            <person name="Liu X."/>
            <person name="Yu X."/>
            <person name="Liu D.K."/>
            <person name="Tu X.D."/>
            <person name="Liu B."/>
            <person name="Hao Y."/>
            <person name="Liao X.Y."/>
            <person name="Jiang Y.T."/>
            <person name="Sun W.H."/>
            <person name="Chen J."/>
            <person name="Chen Y.Q."/>
            <person name="Ai Y."/>
            <person name="Zhai J.W."/>
            <person name="Wu S.S."/>
            <person name="Zhou Z."/>
            <person name="Hsiao Y.Y."/>
            <person name="Wu W.L."/>
            <person name="Chen Y.Y."/>
            <person name="Lin Y.F."/>
            <person name="Hsu J.L."/>
            <person name="Li C.Y."/>
            <person name="Wang Z.W."/>
            <person name="Zhao X."/>
            <person name="Zhong W.Y."/>
            <person name="Ma X.K."/>
            <person name="Ma L."/>
            <person name="Huang J."/>
            <person name="Chen G.Z."/>
            <person name="Huang M.Z."/>
            <person name="Huang L."/>
            <person name="Peng D.H."/>
            <person name="Luo Y.B."/>
            <person name="Zou S.Q."/>
            <person name="Chen S.P."/>
            <person name="Lan S."/>
            <person name="Tsai W.C."/>
            <person name="Van de Peer Y."/>
            <person name="Liu Z.J."/>
        </authorList>
    </citation>
    <scope>NUCLEOTIDE SEQUENCE [LARGE SCALE GENOMIC DNA]</scope>
    <source>
        <strain evidence="4">Lor288</strain>
    </source>
</reference>
<dbReference type="InterPro" id="IPR046960">
    <property type="entry name" value="PPR_At4g14850-like_plant"/>
</dbReference>
<keyword evidence="5" id="KW-1185">Reference proteome</keyword>
<evidence type="ECO:0000256" key="3">
    <source>
        <dbReference type="SAM" id="MobiDB-lite"/>
    </source>
</evidence>
<proteinExistence type="predicted"/>
<feature type="repeat" description="PPR" evidence="2">
    <location>
        <begin position="93"/>
        <end position="123"/>
    </location>
</feature>
<dbReference type="PANTHER" id="PTHR47926">
    <property type="entry name" value="PENTATRICOPEPTIDE REPEAT-CONTAINING PROTEIN"/>
    <property type="match status" value="1"/>
</dbReference>
<sequence length="840" mass="90235">MLLPHLRLKSSFRPLRPTAVLPHRRHLLSPSPAASRIHLRQPNSISSPSINASPPLLLSEETCLRLISCSKSASPKQSSRVHSPILKLGLAGDLLLCNNLLSLYSKHGQPGSARKVFDEMPVRDIVSWTAIVSAFVQSGDEDEALRLYQRMLLAGFVPNHFTLSSVVRLAASLRDFDLGTNLHGFIIKRGFGSNFVLESGLVDFYSKCGLFDDACRLELMAGRDVVSWTTMISASVQAEDWRKTVSFYMAMLNDGVFPNEFTLTMLLSACSNLGSGHGDLVHGHLILLGIELNLAVKTALVDMYSKCGNLGSAVTALRLTSDSDVILCTAIISGFARAGDCTGAVSYFKVMLTGSAIHPNSFTYATLVNASSNGGSPELGKMFHCLTVKAGVEDDASVGNAIVDFYSKWSSQLEDPVRAFEEISSPNVVSWTALIAGLVSHGDDRSAMTALTEMQAAGVKPSSFTLSAILTNLSSQETVGYTQKLHAAMMKANLNTRDITVGNSLVDAYAKLVRPRDALNVFDDMSQRDFYTYTSLIKCLNLAGLNQEALSLIVPLRIELGSVDGFTLASFLSAAAGLAATKCGGQLHGHSVVSGLDAFSSVSNSLVDMYGKCGRIDDARVVFVSIQRPNVVSWNSLMSGMASNGCFSDALSTFEDMRIAGVLPDSVTFLIALYACSHGGLIDLGIDYFHSMEERFGLVPTEDHYVCLVDMLGRAGRLEAAAAAVESMGHSPGALVYKTLLGCCRLHGNLVMGEWAASRAMEIHPLDSAVYVLLAGMYDDAGRIELGDQIRRTMKARGATRSPGTSWIQPTSKESSGQASNDSPAPLEEIVLTLASTMEE</sequence>
<protein>
    <submittedName>
        <fullName evidence="4">Pentatricopeptide repeat-containing protein</fullName>
    </submittedName>
</protein>
<dbReference type="InterPro" id="IPR046848">
    <property type="entry name" value="E_motif"/>
</dbReference>
<evidence type="ECO:0000313" key="4">
    <source>
        <dbReference type="EMBL" id="KAK8967985.1"/>
    </source>
</evidence>
<comment type="caution">
    <text evidence="4">The sequence shown here is derived from an EMBL/GenBank/DDBJ whole genome shotgun (WGS) entry which is preliminary data.</text>
</comment>
<keyword evidence="1" id="KW-0677">Repeat</keyword>
<dbReference type="Pfam" id="PF13041">
    <property type="entry name" value="PPR_2"/>
    <property type="match status" value="4"/>
</dbReference>
<dbReference type="Proteomes" id="UP001412067">
    <property type="component" value="Unassembled WGS sequence"/>
</dbReference>
<dbReference type="Pfam" id="PF20431">
    <property type="entry name" value="E_motif"/>
    <property type="match status" value="1"/>
</dbReference>
<feature type="repeat" description="PPR" evidence="2">
    <location>
        <begin position="427"/>
        <end position="461"/>
    </location>
</feature>
<feature type="repeat" description="PPR" evidence="2">
    <location>
        <begin position="224"/>
        <end position="258"/>
    </location>
</feature>
<dbReference type="PANTHER" id="PTHR47926:SF471">
    <property type="entry name" value="DYW DOMAIN-CONTAINING PROTEIN"/>
    <property type="match status" value="1"/>
</dbReference>
<gene>
    <name evidence="4" type="primary">PCMP-H31</name>
    <name evidence="4" type="ORF">KSP40_PGU019657</name>
</gene>
<feature type="region of interest" description="Disordered" evidence="3">
    <location>
        <begin position="795"/>
        <end position="826"/>
    </location>
</feature>
<dbReference type="EMBL" id="JBBWWR010000004">
    <property type="protein sequence ID" value="KAK8967985.1"/>
    <property type="molecule type" value="Genomic_DNA"/>
</dbReference>
<dbReference type="PROSITE" id="PS51375">
    <property type="entry name" value="PPR"/>
    <property type="match status" value="6"/>
</dbReference>
<dbReference type="InterPro" id="IPR002885">
    <property type="entry name" value="PPR_rpt"/>
</dbReference>